<evidence type="ECO:0000256" key="7">
    <source>
        <dbReference type="ARBA" id="ARBA00022884"/>
    </source>
</evidence>
<dbReference type="CDD" id="cd01647">
    <property type="entry name" value="RT_LTR"/>
    <property type="match status" value="1"/>
</dbReference>
<evidence type="ECO:0000256" key="2">
    <source>
        <dbReference type="ARBA" id="ARBA00022679"/>
    </source>
</evidence>
<organism evidence="12 13">
    <name type="scientific">Lasallia pustulata</name>
    <dbReference type="NCBI Taxonomy" id="136370"/>
    <lineage>
        <taxon>Eukaryota</taxon>
        <taxon>Fungi</taxon>
        <taxon>Dikarya</taxon>
        <taxon>Ascomycota</taxon>
        <taxon>Pezizomycotina</taxon>
        <taxon>Lecanoromycetes</taxon>
        <taxon>OSLEUM clade</taxon>
        <taxon>Umbilicariomycetidae</taxon>
        <taxon>Umbilicariales</taxon>
        <taxon>Umbilicariaceae</taxon>
        <taxon>Lasallia</taxon>
    </lineage>
</organism>
<dbReference type="GO" id="GO:0008233">
    <property type="term" value="F:peptidase activity"/>
    <property type="evidence" value="ECO:0007669"/>
    <property type="project" value="UniProtKB-KW"/>
</dbReference>
<dbReference type="SUPFAM" id="SSF56672">
    <property type="entry name" value="DNA/RNA polymerases"/>
    <property type="match status" value="1"/>
</dbReference>
<dbReference type="FunFam" id="3.10.10.10:FF:000007">
    <property type="entry name" value="Retrovirus-related Pol polyprotein from transposon 17.6-like Protein"/>
    <property type="match status" value="1"/>
</dbReference>
<feature type="compositionally biased region" description="Pro residues" evidence="9">
    <location>
        <begin position="1"/>
        <end position="21"/>
    </location>
</feature>
<feature type="compositionally biased region" description="Polar residues" evidence="9">
    <location>
        <begin position="1531"/>
        <end position="1540"/>
    </location>
</feature>
<keyword evidence="1" id="KW-0645">Protease</keyword>
<evidence type="ECO:0000256" key="4">
    <source>
        <dbReference type="ARBA" id="ARBA00022722"/>
    </source>
</evidence>
<accession>A0A1W5DDW0</accession>
<dbReference type="PROSITE" id="PS50878">
    <property type="entry name" value="RT_POL"/>
    <property type="match status" value="1"/>
</dbReference>
<dbReference type="Pfam" id="PF17917">
    <property type="entry name" value="RT_RNaseH"/>
    <property type="match status" value="1"/>
</dbReference>
<feature type="compositionally biased region" description="Basic and acidic residues" evidence="9">
    <location>
        <begin position="1563"/>
        <end position="1572"/>
    </location>
</feature>
<dbReference type="EMBL" id="FWEW01003789">
    <property type="protein sequence ID" value="SLM41112.1"/>
    <property type="molecule type" value="Genomic_DNA"/>
</dbReference>
<keyword evidence="6" id="KW-0378">Hydrolase</keyword>
<keyword evidence="13" id="KW-1185">Reference proteome</keyword>
<evidence type="ECO:0000256" key="1">
    <source>
        <dbReference type="ARBA" id="ARBA00022670"/>
    </source>
</evidence>
<dbReference type="CDD" id="cd09274">
    <property type="entry name" value="RNase_HI_RT_Ty3"/>
    <property type="match status" value="1"/>
</dbReference>
<dbReference type="Proteomes" id="UP000192927">
    <property type="component" value="Unassembled WGS sequence"/>
</dbReference>
<feature type="domain" description="Reverse transcriptase" evidence="10">
    <location>
        <begin position="586"/>
        <end position="765"/>
    </location>
</feature>
<evidence type="ECO:0000259" key="11">
    <source>
        <dbReference type="PROSITE" id="PS50994"/>
    </source>
</evidence>
<evidence type="ECO:0000256" key="3">
    <source>
        <dbReference type="ARBA" id="ARBA00022695"/>
    </source>
</evidence>
<evidence type="ECO:0000313" key="13">
    <source>
        <dbReference type="Proteomes" id="UP000192927"/>
    </source>
</evidence>
<dbReference type="PROSITE" id="PS50994">
    <property type="entry name" value="INTEGRASE"/>
    <property type="match status" value="1"/>
</dbReference>
<dbReference type="InterPro" id="IPR012337">
    <property type="entry name" value="RNaseH-like_sf"/>
</dbReference>
<dbReference type="SUPFAM" id="SSF53098">
    <property type="entry name" value="Ribonuclease H-like"/>
    <property type="match status" value="1"/>
</dbReference>
<dbReference type="InterPro" id="IPR043502">
    <property type="entry name" value="DNA/RNA_pol_sf"/>
</dbReference>
<keyword evidence="5" id="KW-0255">Endonuclease</keyword>
<dbReference type="Pfam" id="PF00078">
    <property type="entry name" value="RVT_1"/>
    <property type="match status" value="1"/>
</dbReference>
<name>A0A1W5DDW0_9LECA</name>
<reference evidence="13" key="1">
    <citation type="submission" date="2017-03" db="EMBL/GenBank/DDBJ databases">
        <authorList>
            <person name="Sharma R."/>
            <person name="Thines M."/>
        </authorList>
    </citation>
    <scope>NUCLEOTIDE SEQUENCE [LARGE SCALE GENOMIC DNA]</scope>
</reference>
<dbReference type="InterPro" id="IPR036397">
    <property type="entry name" value="RNaseH_sf"/>
</dbReference>
<dbReference type="InterPro" id="IPR043128">
    <property type="entry name" value="Rev_trsase/Diguanyl_cyclase"/>
</dbReference>
<dbReference type="GO" id="GO:0015074">
    <property type="term" value="P:DNA integration"/>
    <property type="evidence" value="ECO:0007669"/>
    <property type="project" value="InterPro"/>
</dbReference>
<dbReference type="InterPro" id="IPR050951">
    <property type="entry name" value="Retrovirus_Pol_polyprotein"/>
</dbReference>
<feature type="compositionally biased region" description="Basic residues" evidence="9">
    <location>
        <begin position="1576"/>
        <end position="1587"/>
    </location>
</feature>
<dbReference type="InterPro" id="IPR041373">
    <property type="entry name" value="RT_RNaseH"/>
</dbReference>
<evidence type="ECO:0000259" key="10">
    <source>
        <dbReference type="PROSITE" id="PS50878"/>
    </source>
</evidence>
<evidence type="ECO:0000256" key="8">
    <source>
        <dbReference type="ARBA" id="ARBA00022918"/>
    </source>
</evidence>
<evidence type="ECO:0000256" key="6">
    <source>
        <dbReference type="ARBA" id="ARBA00022801"/>
    </source>
</evidence>
<keyword evidence="3" id="KW-0548">Nucleotidyltransferase</keyword>
<keyword evidence="2" id="KW-0808">Transferase</keyword>
<keyword evidence="4" id="KW-0540">Nuclease</keyword>
<dbReference type="GO" id="GO:0003964">
    <property type="term" value="F:RNA-directed DNA polymerase activity"/>
    <property type="evidence" value="ECO:0007669"/>
    <property type="project" value="UniProtKB-KW"/>
</dbReference>
<dbReference type="Gene3D" id="3.10.10.10">
    <property type="entry name" value="HIV Type 1 Reverse Transcriptase, subunit A, domain 1"/>
    <property type="match status" value="1"/>
</dbReference>
<evidence type="ECO:0000256" key="9">
    <source>
        <dbReference type="SAM" id="MobiDB-lite"/>
    </source>
</evidence>
<sequence length="1587" mass="178880">MSYNPPAGPVGPPFSPGPPAPQWTEPRVHPSTSQSTDPMDEDFAAPAFDPPRHSPRAEQYAVPLPATAPPPVTPEQVNGAITAAVQGRDAIIQAQNAELAHLRQAQLQSAAAPGYPAPRTETLKLAQPSRYDGKRDDNACEDWITEMREYIEYYAHRGHFRDESEKIMLAGGYLKDRARRLWSVRKKLSDEAPMGSSYKIDSLNHFFDVIRHACKEVNSQERIRADYNTLRQRSSVSDYAYDLLGLADQLVPKPPDSEVLERFKVGLQPHVQDRLAEKLDLPTELFAYIDLADRIDRNWYEHRWMRRRDTGTVMHASATLNVLPLRPQIRTSNSSRYNPAEHAVNTITTLSGSRPLRIIWPPILQLPYPQFICSITKRWIFAVQFPIPQCCLRQSKHLPRPLSLPLYVLCKGTGKSSGSSTLEATDEPRAQASIKLDPPTMEVGEPAEEEYEEELENEPEKFELMERLNSLHALNANLCILRGTIMAGEADPIPVQVLVDSGAKKQYVAAHIALQLPQYARKGADAQALLKSFVTVFRHDLPDQLPPKRESKHTIDTGTAAPINLNAYPLSPIKLDEQTKQVEELLRKGLIRESASPWGFPVLFVQKSDGTWRMCIDYRTLNAVTVRNGYPLPCIQECLDRLSKAKVLSKLDLTSGYWQVRVAEADIPKTAFNTRQGKFEFTAMPFGLTNAPATFQTMMNGILRPYLDKFVIVYLDDIVIYSDNLWEHREHLRTILEKLKEHVLYAKPSKCVIAVPSLEFCGHIVGNGSIKPTRDKVAIIVQWPTPENVHHVRQFLGLASYYRKFVRNFAKIATPLFDLLKEGDAEIRKNKYRSIQWTAACQLAFDTLKQAMTSEPVLQQPDIARPFIIETDASEWAIGCSLLQLGADDGKSHPIAYDGRKLTGAELNYPVHEKELLAIKHALRTWYMYIDNGKPTVILTDHESLKYLKTTKNPSKRLARWISEFSEYDLDIKYRKGSEAIVPDAISRRPDLIGTTPGNRAVALNALYLTDPRIRFEDEDSWHTAMIQYLYDGTEPSPRQKKDVCDVADQFQLSEDGDLLRKVPEGTAPYLAHQFRVDFLEHMHTEYGHLGYPGLLGVTAQRQRPGQEREPPQHLVESTLQPFERWGIDLIGILPVTPNGNRWIITGVDYATGWPVARATKDALAITIAWFIYEVIFMNYGPPREILTGNGANLDADVIDHYIPFYLLYGRHPYLPSDDNPPRPMEVSITLEQHEDRIKKLHHARIAANELLLTRAIAARKVRSDLVKASSLKPGTWVLIRHEGPQKLEAKWYGPYKVLQRHILGTYRLADPSGRVLKNLVNGQRLINAHLRDDNVDSLWSDSKKQADLRRINIEVEKTSPEILEILDQMEPTPPTYDDLATMSRKEWQNTERAGARKPLVGEGQTETNQSRNPTGKIRSSAQPKRQASIMPPKETTISEENAPTVKPMVVPPVTMSNPIATATTDVPIVGATSLPDSEDALPSEGVKDLQMSTEVDSHTERELTPSVMRMQPEHGLTPLPGKETIPTPISPQSGPSEHTSAMARPRDTAANDELPIPAKSIEPAEPRDRSNAKYSFRKRPAPKKLF</sequence>
<keyword evidence="7" id="KW-0694">RNA-binding</keyword>
<feature type="domain" description="Integrase catalytic" evidence="11">
    <location>
        <begin position="1118"/>
        <end position="1282"/>
    </location>
</feature>
<feature type="region of interest" description="Disordered" evidence="9">
    <location>
        <begin position="1"/>
        <end position="74"/>
    </location>
</feature>
<dbReference type="Gene3D" id="3.30.70.270">
    <property type="match status" value="2"/>
</dbReference>
<evidence type="ECO:0000313" key="12">
    <source>
        <dbReference type="EMBL" id="SLM41112.1"/>
    </source>
</evidence>
<keyword evidence="8" id="KW-0695">RNA-directed DNA polymerase</keyword>
<dbReference type="PANTHER" id="PTHR37984:SF5">
    <property type="entry name" value="PROTEIN NYNRIN-LIKE"/>
    <property type="match status" value="1"/>
</dbReference>
<feature type="region of interest" description="Disordered" evidence="9">
    <location>
        <begin position="1389"/>
        <end position="1433"/>
    </location>
</feature>
<dbReference type="PANTHER" id="PTHR37984">
    <property type="entry name" value="PROTEIN CBG26694"/>
    <property type="match status" value="1"/>
</dbReference>
<dbReference type="GO" id="GO:0006508">
    <property type="term" value="P:proteolysis"/>
    <property type="evidence" value="ECO:0007669"/>
    <property type="project" value="UniProtKB-KW"/>
</dbReference>
<feature type="compositionally biased region" description="Polar residues" evidence="9">
    <location>
        <begin position="1405"/>
        <end position="1426"/>
    </location>
</feature>
<feature type="region of interest" description="Disordered" evidence="9">
    <location>
        <begin position="1490"/>
        <end position="1587"/>
    </location>
</feature>
<dbReference type="GO" id="GO:0005634">
    <property type="term" value="C:nucleus"/>
    <property type="evidence" value="ECO:0007669"/>
    <property type="project" value="UniProtKB-ARBA"/>
</dbReference>
<dbReference type="GO" id="GO:0003723">
    <property type="term" value="F:RNA binding"/>
    <property type="evidence" value="ECO:0007669"/>
    <property type="project" value="UniProtKB-KW"/>
</dbReference>
<proteinExistence type="predicted"/>
<dbReference type="InterPro" id="IPR000477">
    <property type="entry name" value="RT_dom"/>
</dbReference>
<dbReference type="GO" id="GO:0004519">
    <property type="term" value="F:endonuclease activity"/>
    <property type="evidence" value="ECO:0007669"/>
    <property type="project" value="UniProtKB-KW"/>
</dbReference>
<evidence type="ECO:0000256" key="5">
    <source>
        <dbReference type="ARBA" id="ARBA00022759"/>
    </source>
</evidence>
<dbReference type="Gene3D" id="3.30.420.10">
    <property type="entry name" value="Ribonuclease H-like superfamily/Ribonuclease H"/>
    <property type="match status" value="1"/>
</dbReference>
<protein>
    <submittedName>
        <fullName evidence="12">Ribonuclease H-like domain</fullName>
    </submittedName>
</protein>
<dbReference type="InterPro" id="IPR001584">
    <property type="entry name" value="Integrase_cat-core"/>
</dbReference>
<dbReference type="FunFam" id="3.30.70.270:FF:000020">
    <property type="entry name" value="Transposon Tf2-6 polyprotein-like Protein"/>
    <property type="match status" value="1"/>
</dbReference>